<keyword evidence="7" id="KW-0576">Peroxisome</keyword>
<dbReference type="EMBL" id="LFYR01001565">
    <property type="protein sequence ID" value="KMZ60790.1"/>
    <property type="molecule type" value="Genomic_DNA"/>
</dbReference>
<sequence length="275" mass="30116">MMEFETMEIIQHEPTIPVFHLYLNLPFTRNALTLTLFTELPTAISYLDSNPSVHTIILSARGPHFCSGIDISALQTTISSTVVSDTAKSNELLRRRILDMQAAITSIERCRKPVIAAVHGGCVGGGVDLVTACDLRFCSEDAWFEVKEIDLGITADLGTLQRLPRIVGFGNSVEMAMTGRRIKGVEAKGMGLVTRVFDSKEDLDKGVYAIAKSIAEKSLLALVGTKTVLQKSKDLTVEQGLDYVATWNAGMLQSNDLKEAITARLQKRKPTFAKL</sequence>
<evidence type="ECO:0000256" key="4">
    <source>
        <dbReference type="ARBA" id="ARBA00022832"/>
    </source>
</evidence>
<dbReference type="STRING" id="29655.A0A0K9NXW3"/>
<keyword evidence="8 10" id="KW-0413">Isomerase</keyword>
<gene>
    <name evidence="10" type="ORF">ZOSMA_56G00210</name>
</gene>
<dbReference type="GO" id="GO:0005777">
    <property type="term" value="C:peroxisome"/>
    <property type="evidence" value="ECO:0000318"/>
    <property type="project" value="GO_Central"/>
</dbReference>
<protein>
    <submittedName>
        <fullName evidence="10">Enoyl CoA hydratase/isomerase</fullName>
    </submittedName>
</protein>
<evidence type="ECO:0000313" key="10">
    <source>
        <dbReference type="EMBL" id="KMZ60790.1"/>
    </source>
</evidence>
<dbReference type="GO" id="GO:0051750">
    <property type="term" value="F:delta(3,5)-delta(2,4)-dienoyl-CoA isomerase activity"/>
    <property type="evidence" value="ECO:0000318"/>
    <property type="project" value="GO_Central"/>
</dbReference>
<keyword evidence="4" id="KW-0276">Fatty acid metabolism</keyword>
<comment type="subcellular location">
    <subcellularLocation>
        <location evidence="1">Peroxisome</location>
    </subcellularLocation>
</comment>
<dbReference type="SUPFAM" id="SSF52096">
    <property type="entry name" value="ClpP/crotonase"/>
    <property type="match status" value="1"/>
</dbReference>
<dbReference type="InterPro" id="IPR029045">
    <property type="entry name" value="ClpP/crotonase-like_dom_sf"/>
</dbReference>
<dbReference type="PANTHER" id="PTHR43149:SF1">
    <property type="entry name" value="DELTA(3,5)-DELTA(2,4)-DIENOYL-COA ISOMERASE, MITOCHONDRIAL"/>
    <property type="match status" value="1"/>
</dbReference>
<comment type="caution">
    <text evidence="10">The sequence shown here is derived from an EMBL/GenBank/DDBJ whole genome shotgun (WGS) entry which is preliminary data.</text>
</comment>
<dbReference type="PANTHER" id="PTHR43149">
    <property type="entry name" value="ENOYL-COA HYDRATASE"/>
    <property type="match status" value="1"/>
</dbReference>
<evidence type="ECO:0000313" key="11">
    <source>
        <dbReference type="Proteomes" id="UP000036987"/>
    </source>
</evidence>
<evidence type="ECO:0000256" key="5">
    <source>
        <dbReference type="ARBA" id="ARBA00022990"/>
    </source>
</evidence>
<dbReference type="Pfam" id="PF00378">
    <property type="entry name" value="ECH_1"/>
    <property type="match status" value="1"/>
</dbReference>
<dbReference type="OrthoDB" id="14970at2759"/>
<evidence type="ECO:0000256" key="8">
    <source>
        <dbReference type="ARBA" id="ARBA00023235"/>
    </source>
</evidence>
<keyword evidence="5" id="KW-0007">Acetylation</keyword>
<organism evidence="10 11">
    <name type="scientific">Zostera marina</name>
    <name type="common">Eelgrass</name>
    <dbReference type="NCBI Taxonomy" id="29655"/>
    <lineage>
        <taxon>Eukaryota</taxon>
        <taxon>Viridiplantae</taxon>
        <taxon>Streptophyta</taxon>
        <taxon>Embryophyta</taxon>
        <taxon>Tracheophyta</taxon>
        <taxon>Spermatophyta</taxon>
        <taxon>Magnoliopsida</taxon>
        <taxon>Liliopsida</taxon>
        <taxon>Zosteraceae</taxon>
        <taxon>Zostera</taxon>
    </lineage>
</organism>
<dbReference type="Proteomes" id="UP000036987">
    <property type="component" value="Unassembled WGS sequence"/>
</dbReference>
<evidence type="ECO:0000256" key="9">
    <source>
        <dbReference type="RuleBase" id="RU003707"/>
    </source>
</evidence>
<reference evidence="11" key="1">
    <citation type="journal article" date="2016" name="Nature">
        <title>The genome of the seagrass Zostera marina reveals angiosperm adaptation to the sea.</title>
        <authorList>
            <person name="Olsen J.L."/>
            <person name="Rouze P."/>
            <person name="Verhelst B."/>
            <person name="Lin Y.-C."/>
            <person name="Bayer T."/>
            <person name="Collen J."/>
            <person name="Dattolo E."/>
            <person name="De Paoli E."/>
            <person name="Dittami S."/>
            <person name="Maumus F."/>
            <person name="Michel G."/>
            <person name="Kersting A."/>
            <person name="Lauritano C."/>
            <person name="Lohaus R."/>
            <person name="Toepel M."/>
            <person name="Tonon T."/>
            <person name="Vanneste K."/>
            <person name="Amirebrahimi M."/>
            <person name="Brakel J."/>
            <person name="Bostroem C."/>
            <person name="Chovatia M."/>
            <person name="Grimwood J."/>
            <person name="Jenkins J.W."/>
            <person name="Jueterbock A."/>
            <person name="Mraz A."/>
            <person name="Stam W.T."/>
            <person name="Tice H."/>
            <person name="Bornberg-Bauer E."/>
            <person name="Green P.J."/>
            <person name="Pearson G.A."/>
            <person name="Procaccini G."/>
            <person name="Duarte C.M."/>
            <person name="Schmutz J."/>
            <person name="Reusch T.B.H."/>
            <person name="Van de Peer Y."/>
        </authorList>
    </citation>
    <scope>NUCLEOTIDE SEQUENCE [LARGE SCALE GENOMIC DNA]</scope>
    <source>
        <strain evidence="11">cv. Finnish</strain>
    </source>
</reference>
<name>A0A0K9NXW3_ZOSMR</name>
<evidence type="ECO:0000256" key="2">
    <source>
        <dbReference type="ARBA" id="ARBA00005005"/>
    </source>
</evidence>
<dbReference type="UniPathway" id="UPA00659"/>
<evidence type="ECO:0000256" key="6">
    <source>
        <dbReference type="ARBA" id="ARBA00023098"/>
    </source>
</evidence>
<keyword evidence="6" id="KW-0443">Lipid metabolism</keyword>
<proteinExistence type="inferred from homology"/>
<dbReference type="InterPro" id="IPR045002">
    <property type="entry name" value="Ech1-like"/>
</dbReference>
<dbReference type="NCBIfam" id="NF004794">
    <property type="entry name" value="PRK06142.1"/>
    <property type="match status" value="1"/>
</dbReference>
<evidence type="ECO:0000256" key="1">
    <source>
        <dbReference type="ARBA" id="ARBA00004275"/>
    </source>
</evidence>
<dbReference type="FunFam" id="3.90.226.10:FF:000024">
    <property type="entry name" value="Delta3,5-delta2,4-dienoyl-CoA isomerase"/>
    <property type="match status" value="1"/>
</dbReference>
<dbReference type="FunFam" id="1.10.12.10:FF:000004">
    <property type="entry name" value="Delta3,5-delta2,4-dienoyl-CoA isomerase"/>
    <property type="match status" value="1"/>
</dbReference>
<dbReference type="InterPro" id="IPR001753">
    <property type="entry name" value="Enoyl-CoA_hydra/iso"/>
</dbReference>
<accession>A0A0K9NXW3</accession>
<comment type="similarity">
    <text evidence="3 9">Belongs to the enoyl-CoA hydratase/isomerase family.</text>
</comment>
<comment type="pathway">
    <text evidence="2">Lipid metabolism; fatty acid beta-oxidation.</text>
</comment>
<keyword evidence="11" id="KW-1185">Reference proteome</keyword>
<dbReference type="OMA" id="QYVAHVE"/>
<dbReference type="Gene3D" id="3.90.226.10">
    <property type="entry name" value="2-enoyl-CoA Hydratase, Chain A, domain 1"/>
    <property type="match status" value="1"/>
</dbReference>
<dbReference type="GO" id="GO:0006635">
    <property type="term" value="P:fatty acid beta-oxidation"/>
    <property type="evidence" value="ECO:0007669"/>
    <property type="project" value="UniProtKB-UniPathway"/>
</dbReference>
<dbReference type="PROSITE" id="PS00166">
    <property type="entry name" value="ENOYL_COA_HYDRATASE"/>
    <property type="match status" value="1"/>
</dbReference>
<dbReference type="Gene3D" id="1.10.12.10">
    <property type="entry name" value="Lyase 2-enoyl-coa Hydratase, Chain A, domain 2"/>
    <property type="match status" value="1"/>
</dbReference>
<dbReference type="InterPro" id="IPR018376">
    <property type="entry name" value="Enoyl-CoA_hyd/isom_CS"/>
</dbReference>
<evidence type="ECO:0000256" key="3">
    <source>
        <dbReference type="ARBA" id="ARBA00005254"/>
    </source>
</evidence>
<dbReference type="CDD" id="cd06558">
    <property type="entry name" value="crotonase-like"/>
    <property type="match status" value="1"/>
</dbReference>
<dbReference type="AlphaFoldDB" id="A0A0K9NXW3"/>
<dbReference type="InterPro" id="IPR014748">
    <property type="entry name" value="Enoyl-CoA_hydra_C"/>
</dbReference>
<evidence type="ECO:0000256" key="7">
    <source>
        <dbReference type="ARBA" id="ARBA00023140"/>
    </source>
</evidence>